<dbReference type="InterPro" id="IPR018060">
    <property type="entry name" value="HTH_AraC"/>
</dbReference>
<keyword evidence="1" id="KW-0805">Transcription regulation</keyword>
<keyword evidence="3" id="KW-0804">Transcription</keyword>
<dbReference type="PANTHER" id="PTHR47894">
    <property type="entry name" value="HTH-TYPE TRANSCRIPTIONAL REGULATOR GADX"/>
    <property type="match status" value="1"/>
</dbReference>
<dbReference type="EMBL" id="CABFPH010000002">
    <property type="protein sequence ID" value="VUD69727.1"/>
    <property type="molecule type" value="Genomic_DNA"/>
</dbReference>
<dbReference type="SMART" id="SM00342">
    <property type="entry name" value="HTH_ARAC"/>
    <property type="match status" value="1"/>
</dbReference>
<sequence length="342" mass="37806">MSGMPPDRCKVPQAFWRAVDALGLPPPALLRQARLPATLHLGGQSLVTTAQYFALWRALETLAGDPALGIRLVEGAATAAHPPSSLAAFYARDYRDGLHRIARFKRLCTPEQFHIVEEAEDCTVTVAWLHADEPEPAVATDVAFATLVELGRRGTGQRLTPRRVEFMRPAPTEDVHAGYFGCTIRYGAARNALILKRADLDRPFPGHNPELLDMLTPALASALGELQARSSTREQVKVVLKRSLASGRPELSDLARELGMSERTLQRRITDEGTTFRELLVEARQELGRQLLADPSAEIDEVACLLGYQDASSFYRAFRDWEGVTPNQWRERNGHGTAPSVH</sequence>
<dbReference type="Pfam" id="PF12833">
    <property type="entry name" value="HTH_18"/>
    <property type="match status" value="1"/>
</dbReference>
<dbReference type="Proteomes" id="UP000410984">
    <property type="component" value="Unassembled WGS sequence"/>
</dbReference>
<dbReference type="PANTHER" id="PTHR47894:SF1">
    <property type="entry name" value="HTH-TYPE TRANSCRIPTIONAL REGULATOR VQSM"/>
    <property type="match status" value="1"/>
</dbReference>
<dbReference type="InterPro" id="IPR020449">
    <property type="entry name" value="Tscrpt_reg_AraC-type_HTH"/>
</dbReference>
<evidence type="ECO:0000256" key="3">
    <source>
        <dbReference type="ARBA" id="ARBA00023163"/>
    </source>
</evidence>
<dbReference type="AlphaFoldDB" id="A0A509E686"/>
<evidence type="ECO:0000256" key="2">
    <source>
        <dbReference type="ARBA" id="ARBA00023125"/>
    </source>
</evidence>
<proteinExistence type="predicted"/>
<evidence type="ECO:0000313" key="6">
    <source>
        <dbReference type="Proteomes" id="UP000410984"/>
    </source>
</evidence>
<dbReference type="GO" id="GO:0000976">
    <property type="term" value="F:transcription cis-regulatory region binding"/>
    <property type="evidence" value="ECO:0007669"/>
    <property type="project" value="TreeGrafter"/>
</dbReference>
<dbReference type="Pfam" id="PF12625">
    <property type="entry name" value="Arabinose_bd"/>
    <property type="match status" value="1"/>
</dbReference>
<dbReference type="PROSITE" id="PS01124">
    <property type="entry name" value="HTH_ARAC_FAMILY_2"/>
    <property type="match status" value="1"/>
</dbReference>
<protein>
    <submittedName>
        <fullName evidence="5">Putative HTH-type transcriptional regulator</fullName>
    </submittedName>
</protein>
<keyword evidence="6" id="KW-1185">Reference proteome</keyword>
<dbReference type="Gene3D" id="1.10.10.60">
    <property type="entry name" value="Homeodomain-like"/>
    <property type="match status" value="1"/>
</dbReference>
<dbReference type="InterPro" id="IPR009057">
    <property type="entry name" value="Homeodomain-like_sf"/>
</dbReference>
<evidence type="ECO:0000259" key="4">
    <source>
        <dbReference type="PROSITE" id="PS01124"/>
    </source>
</evidence>
<gene>
    <name evidence="5" type="ORF">MET9862_00284</name>
</gene>
<organism evidence="5 6">
    <name type="scientific">Methylobacterium symbioticum</name>
    <dbReference type="NCBI Taxonomy" id="2584084"/>
    <lineage>
        <taxon>Bacteria</taxon>
        <taxon>Pseudomonadati</taxon>
        <taxon>Pseudomonadota</taxon>
        <taxon>Alphaproteobacteria</taxon>
        <taxon>Hyphomicrobiales</taxon>
        <taxon>Methylobacteriaceae</taxon>
        <taxon>Methylobacterium</taxon>
    </lineage>
</organism>
<dbReference type="GO" id="GO:0003700">
    <property type="term" value="F:DNA-binding transcription factor activity"/>
    <property type="evidence" value="ECO:0007669"/>
    <property type="project" value="InterPro"/>
</dbReference>
<dbReference type="GO" id="GO:0005829">
    <property type="term" value="C:cytosol"/>
    <property type="evidence" value="ECO:0007669"/>
    <property type="project" value="TreeGrafter"/>
</dbReference>
<dbReference type="OrthoDB" id="9805730at2"/>
<keyword evidence="2" id="KW-0238">DNA-binding</keyword>
<accession>A0A509E686</accession>
<dbReference type="RefSeq" id="WP_142581322.1">
    <property type="nucleotide sequence ID" value="NZ_CABFPH010000002.1"/>
</dbReference>
<dbReference type="InterPro" id="IPR032687">
    <property type="entry name" value="AraC-type_N"/>
</dbReference>
<dbReference type="SUPFAM" id="SSF46689">
    <property type="entry name" value="Homeodomain-like"/>
    <property type="match status" value="1"/>
</dbReference>
<dbReference type="PRINTS" id="PR00032">
    <property type="entry name" value="HTHARAC"/>
</dbReference>
<feature type="domain" description="HTH araC/xylS-type" evidence="4">
    <location>
        <begin position="234"/>
        <end position="332"/>
    </location>
</feature>
<name>A0A509E686_9HYPH</name>
<evidence type="ECO:0000313" key="5">
    <source>
        <dbReference type="EMBL" id="VUD69727.1"/>
    </source>
</evidence>
<evidence type="ECO:0000256" key="1">
    <source>
        <dbReference type="ARBA" id="ARBA00023015"/>
    </source>
</evidence>
<reference evidence="5 6" key="1">
    <citation type="submission" date="2019-06" db="EMBL/GenBank/DDBJ databases">
        <authorList>
            <person name="Rodrigo-Torres L."/>
            <person name="Arahal R. D."/>
            <person name="Lucena T."/>
        </authorList>
    </citation>
    <scope>NUCLEOTIDE SEQUENCE [LARGE SCALE GENOMIC DNA]</scope>
    <source>
        <strain evidence="5 6">SB0023/3</strain>
    </source>
</reference>